<gene>
    <name evidence="3" type="ORF">P8C59_000846</name>
</gene>
<evidence type="ECO:0000256" key="1">
    <source>
        <dbReference type="SAM" id="MobiDB-lite"/>
    </source>
</evidence>
<dbReference type="EMBL" id="JAQQPM010000001">
    <property type="protein sequence ID" value="KAK2067081.1"/>
    <property type="molecule type" value="Genomic_DNA"/>
</dbReference>
<evidence type="ECO:0000313" key="3">
    <source>
        <dbReference type="EMBL" id="KAK2067081.1"/>
    </source>
</evidence>
<dbReference type="AlphaFoldDB" id="A0AAD9MBM3"/>
<feature type="region of interest" description="Disordered" evidence="1">
    <location>
        <begin position="103"/>
        <end position="136"/>
    </location>
</feature>
<dbReference type="Proteomes" id="UP001217918">
    <property type="component" value="Unassembled WGS sequence"/>
</dbReference>
<accession>A0AAD9MBM3</accession>
<comment type="caution">
    <text evidence="3">The sequence shown here is derived from an EMBL/GenBank/DDBJ whole genome shotgun (WGS) entry which is preliminary data.</text>
</comment>
<sequence>MLFVLPRTGTALRVLLLLLLLGSTHLATAFPLARLLSPFVPKGLLPERPERPDLLQHDDVIVLHEDGSSTVMKEWDLTNMYLHAEQVEKQVAQAMAAAAAAAANASAHDRRRSDTSLGVENSRRHHDHGPGGCEASDELQLVTDNTLLDWDKEMSRVISAEGGPSTITLQSGFSLSDSQTYTAYAEFAPIKALLNLGLATSSTTTWTTINTQTWSFSVPAGQFGIIVSQPIVRRRTGFLLYGCTDDWQRSAFEDNRYFNASAGGFDWPKGTIRLCNSTEYPIPFCRGVGYHQ</sequence>
<feature type="chain" id="PRO_5042165883" evidence="2">
    <location>
        <begin position="30"/>
        <end position="292"/>
    </location>
</feature>
<keyword evidence="4" id="KW-1185">Reference proteome</keyword>
<name>A0AAD9MBM3_9PEZI</name>
<keyword evidence="2" id="KW-0732">Signal</keyword>
<feature type="signal peptide" evidence="2">
    <location>
        <begin position="1"/>
        <end position="29"/>
    </location>
</feature>
<organism evidence="3 4">
    <name type="scientific">Phyllachora maydis</name>
    <dbReference type="NCBI Taxonomy" id="1825666"/>
    <lineage>
        <taxon>Eukaryota</taxon>
        <taxon>Fungi</taxon>
        <taxon>Dikarya</taxon>
        <taxon>Ascomycota</taxon>
        <taxon>Pezizomycotina</taxon>
        <taxon>Sordariomycetes</taxon>
        <taxon>Sordariomycetidae</taxon>
        <taxon>Phyllachorales</taxon>
        <taxon>Phyllachoraceae</taxon>
        <taxon>Phyllachora</taxon>
    </lineage>
</organism>
<protein>
    <submittedName>
        <fullName evidence="3">Uncharacterized protein</fullName>
    </submittedName>
</protein>
<proteinExistence type="predicted"/>
<reference evidence="3" key="1">
    <citation type="journal article" date="2023" name="Mol. Plant Microbe Interact.">
        <title>Elucidating the Obligate Nature and Biological Capacity of an Invasive Fungal Corn Pathogen.</title>
        <authorList>
            <person name="MacCready J.S."/>
            <person name="Roggenkamp E.M."/>
            <person name="Gdanetz K."/>
            <person name="Chilvers M.I."/>
        </authorList>
    </citation>
    <scope>NUCLEOTIDE SEQUENCE</scope>
    <source>
        <strain evidence="3">PM02</strain>
    </source>
</reference>
<evidence type="ECO:0000313" key="4">
    <source>
        <dbReference type="Proteomes" id="UP001217918"/>
    </source>
</evidence>
<evidence type="ECO:0000256" key="2">
    <source>
        <dbReference type="SAM" id="SignalP"/>
    </source>
</evidence>